<dbReference type="NCBIfam" id="TIGR03326">
    <property type="entry name" value="rubisco_III"/>
    <property type="match status" value="1"/>
</dbReference>
<dbReference type="PANTHER" id="PTHR42704">
    <property type="entry name" value="RIBULOSE BISPHOSPHATE CARBOXYLASE"/>
    <property type="match status" value="1"/>
</dbReference>
<feature type="binding site" evidence="6">
    <location>
        <position position="188"/>
    </location>
    <ligand>
        <name>Mg(2+)</name>
        <dbReference type="ChEBI" id="CHEBI:18420"/>
    </ligand>
</feature>
<comment type="function">
    <text evidence="6">Catalyzes the addition of molecular CO(2) and H(2)O to ribulose 1,5-bisphosphate (RuBP), generating two molecules of 3-phosphoglycerate (3-PGA). Functions in an archaeal AMP degradation pathway, together with AMP phosphorylase and R15P isomerase.</text>
</comment>
<feature type="active site" description="Proton acceptor" evidence="6">
    <location>
        <position position="159"/>
    </location>
</feature>
<dbReference type="InterPro" id="IPR036422">
    <property type="entry name" value="RuBisCO_lsu_N_sf"/>
</dbReference>
<comment type="subunit">
    <text evidence="6">Homodimer or homodecamer. In contrast to form I RuBisCO, the form III RuBisCO is composed solely of large subunits.</text>
</comment>
<comment type="miscellaneous">
    <text evidence="6">Because the Archaea possessing a type III RuBisCO are all anaerobic, it is most likely that only the carboxylase activity of RuBisCO, and not the competitive oxygenase activity (by which RuBP reacts with O(2) to form one molecule of 3-phosphoglycerate and one molecule of 2-phosphoglycolate), is biologically relevant in these strains.</text>
</comment>
<feature type="domain" description="Ribulose bisphosphate carboxylase large subunit C-terminal" evidence="7">
    <location>
        <begin position="144"/>
        <end position="417"/>
    </location>
</feature>
<evidence type="ECO:0000256" key="5">
    <source>
        <dbReference type="ARBA" id="ARBA00023300"/>
    </source>
</evidence>
<dbReference type="GO" id="GO:0016491">
    <property type="term" value="F:oxidoreductase activity"/>
    <property type="evidence" value="ECO:0007669"/>
    <property type="project" value="UniProtKB-KW"/>
</dbReference>
<feature type="site" description="Transition state stabilizer" evidence="6">
    <location>
        <position position="318"/>
    </location>
</feature>
<feature type="binding site" evidence="6">
    <location>
        <position position="278"/>
    </location>
    <ligand>
        <name>substrate</name>
    </ligand>
</feature>
<comment type="similarity">
    <text evidence="6">Belongs to the RuBisCO large chain family. Type III subfamily.</text>
</comment>
<dbReference type="GO" id="GO:0000287">
    <property type="term" value="F:magnesium ion binding"/>
    <property type="evidence" value="ECO:0007669"/>
    <property type="project" value="UniProtKB-UniRule"/>
</dbReference>
<evidence type="ECO:0000256" key="4">
    <source>
        <dbReference type="ARBA" id="ARBA00023239"/>
    </source>
</evidence>
<dbReference type="Gene3D" id="3.20.20.110">
    <property type="entry name" value="Ribulose bisphosphate carboxylase, large subunit, C-terminal domain"/>
    <property type="match status" value="1"/>
</dbReference>
<dbReference type="Pfam" id="PF00016">
    <property type="entry name" value="RuBisCO_large"/>
    <property type="match status" value="1"/>
</dbReference>
<keyword evidence="1 6" id="KW-0479">Metal-binding</keyword>
<feature type="binding site" evidence="6">
    <location>
        <begin position="368"/>
        <end position="371"/>
    </location>
    <ligand>
        <name>substrate</name>
    </ligand>
</feature>
<keyword evidence="2 6" id="KW-0460">Magnesium</keyword>
<comment type="catalytic activity">
    <reaction evidence="6">
        <text>D-ribulose 1,5-bisphosphate + O2 = 2-phosphoglycolate + (2R)-3-phosphoglycerate + 2 H(+)</text>
        <dbReference type="Rhea" id="RHEA:36631"/>
        <dbReference type="ChEBI" id="CHEBI:15378"/>
        <dbReference type="ChEBI" id="CHEBI:15379"/>
        <dbReference type="ChEBI" id="CHEBI:57870"/>
        <dbReference type="ChEBI" id="CHEBI:58033"/>
        <dbReference type="ChEBI" id="CHEBI:58272"/>
    </reaction>
</comment>
<evidence type="ECO:0000259" key="8">
    <source>
        <dbReference type="Pfam" id="PF02788"/>
    </source>
</evidence>
<dbReference type="AlphaFoldDB" id="A0ABD5MB36"/>
<comment type="caution">
    <text evidence="9">The sequence shown here is derived from an EMBL/GenBank/DDBJ whole genome shotgun (WGS) entry which is preliminary data.</text>
</comment>
<dbReference type="SUPFAM" id="SSF54966">
    <property type="entry name" value="RuBisCO, large subunit, small (N-terminal) domain"/>
    <property type="match status" value="1"/>
</dbReference>
<feature type="active site" description="Proton acceptor" evidence="6">
    <location>
        <position position="277"/>
    </location>
</feature>
<dbReference type="PANTHER" id="PTHR42704:SF17">
    <property type="entry name" value="RIBULOSE BISPHOSPHATE CARBOXYLASE LARGE CHAIN"/>
    <property type="match status" value="1"/>
</dbReference>
<dbReference type="InterPro" id="IPR033966">
    <property type="entry name" value="RuBisCO"/>
</dbReference>
<protein>
    <recommendedName>
        <fullName evidence="6">Ribulose bisphosphate carboxylase</fullName>
        <shortName evidence="6">RuBisCO</shortName>
        <ecNumber evidence="6">4.1.1.39</ecNumber>
    </recommendedName>
</protein>
<evidence type="ECO:0000313" key="9">
    <source>
        <dbReference type="EMBL" id="MFA1611122.1"/>
    </source>
</evidence>
<dbReference type="EC" id="4.1.1.39" evidence="6"/>
<keyword evidence="3 6" id="KW-0560">Oxidoreductase</keyword>
<keyword evidence="5 6" id="KW-0120">Carbon dioxide fixation</keyword>
<dbReference type="GO" id="GO:0015977">
    <property type="term" value="P:carbon fixation"/>
    <property type="evidence" value="ECO:0007669"/>
    <property type="project" value="UniProtKB-KW"/>
</dbReference>
<keyword evidence="4 6" id="KW-0456">Lyase</keyword>
<evidence type="ECO:0000313" key="10">
    <source>
        <dbReference type="Proteomes" id="UP001570511"/>
    </source>
</evidence>
<reference evidence="9 10" key="1">
    <citation type="submission" date="2024-08" db="EMBL/GenBank/DDBJ databases">
        <title>Halobellus sp. MBLA0158 whole genome sequence.</title>
        <authorList>
            <person name="Hwang C.Y."/>
            <person name="Cho E.-S."/>
            <person name="Seo M.-J."/>
        </authorList>
    </citation>
    <scope>NUCLEOTIDE SEQUENCE [LARGE SCALE GENOMIC DNA]</scope>
    <source>
        <strain evidence="9 10">MBLA0158</strain>
    </source>
</reference>
<dbReference type="Gene3D" id="3.30.70.150">
    <property type="entry name" value="RuBisCO large subunit, N-terminal domain"/>
    <property type="match status" value="1"/>
</dbReference>
<evidence type="ECO:0000256" key="2">
    <source>
        <dbReference type="ARBA" id="ARBA00022842"/>
    </source>
</evidence>
<name>A0ABD5MB36_9EURY</name>
<feature type="domain" description="Ribulose bisphosphate carboxylase large subunit ferrodoxin-like N-terminal" evidence="8">
    <location>
        <begin position="8"/>
        <end position="126"/>
    </location>
</feature>
<dbReference type="SUPFAM" id="SSF51649">
    <property type="entry name" value="RuBisCo, C-terminal domain"/>
    <property type="match status" value="1"/>
</dbReference>
<dbReference type="InterPro" id="IPR000685">
    <property type="entry name" value="RuBisCO_lsu_C"/>
</dbReference>
<feature type="binding site" description="via carbamate group" evidence="6">
    <location>
        <position position="185"/>
    </location>
    <ligand>
        <name>Mg(2+)</name>
        <dbReference type="ChEBI" id="CHEBI:18420"/>
    </ligand>
</feature>
<evidence type="ECO:0000259" key="7">
    <source>
        <dbReference type="Pfam" id="PF00016"/>
    </source>
</evidence>
<dbReference type="SFLD" id="SFLDG00301">
    <property type="entry name" value="RuBisCO-like_proteins"/>
    <property type="match status" value="1"/>
</dbReference>
<keyword evidence="10" id="KW-1185">Reference proteome</keyword>
<feature type="binding site" evidence="6">
    <location>
        <position position="310"/>
    </location>
    <ligand>
        <name>substrate</name>
    </ligand>
</feature>
<feature type="modified residue" description="N6-carboxylysine" evidence="6">
    <location>
        <position position="185"/>
    </location>
</feature>
<sequence>MAGITYEDFIDLSYEPADSDLVCAFRIAPAEGMDVADAASRVASESSNGTWAALPTGEGFTDMGATAFAIDDGEVAAGETTEIRVAYPAGLFEPGSMPQILSCIAGNILGMKAVDSIRLLDCEWPEGLATSFMGPQFGSDVREEIFGVSDRPILATVPKPKVGLSTERHAQVGYEAWTGGVDLLKDDENLTDQDFNPFHDRLVESLAQRDRAEDETGEPKSYLINVTAGTNEMLERVDQVAAEGCEYVMVDVITCGWAAVQAVRERCEELGLAIHAHRAMHAAFDRLPHHGVSMRVLAQIARLVGVDQLHTGTAGLGKLANEDTVGINAWLRDDLYGLSDVLPVASGGLHPGLVPDLLDATGTNVCVQAGGGIHGHPDGTHEGAKALRAAVEAYAEGISLESKADESPALATAIDKWGTETPR</sequence>
<dbReference type="Proteomes" id="UP001570511">
    <property type="component" value="Unassembled WGS sequence"/>
</dbReference>
<dbReference type="RefSeq" id="WP_372389167.1">
    <property type="nucleotide sequence ID" value="NZ_JBGNYA010000001.1"/>
</dbReference>
<dbReference type="GO" id="GO:0006196">
    <property type="term" value="P:AMP catabolic process"/>
    <property type="evidence" value="ECO:0007669"/>
    <property type="project" value="UniProtKB-UniRule"/>
</dbReference>
<organism evidence="9 10">
    <name type="scientific">Halobellus rubicundus</name>
    <dbReference type="NCBI Taxonomy" id="2996466"/>
    <lineage>
        <taxon>Archaea</taxon>
        <taxon>Methanobacteriati</taxon>
        <taxon>Methanobacteriota</taxon>
        <taxon>Stenosarchaea group</taxon>
        <taxon>Halobacteria</taxon>
        <taxon>Halobacteriales</taxon>
        <taxon>Haloferacaceae</taxon>
        <taxon>Halobellus</taxon>
    </lineage>
</organism>
<evidence type="ECO:0000256" key="3">
    <source>
        <dbReference type="ARBA" id="ARBA00023002"/>
    </source>
</evidence>
<evidence type="ECO:0000256" key="1">
    <source>
        <dbReference type="ARBA" id="ARBA00022723"/>
    </source>
</evidence>
<feature type="binding site" evidence="6">
    <location>
        <position position="161"/>
    </location>
    <ligand>
        <name>substrate</name>
    </ligand>
</feature>
<dbReference type="SFLD" id="SFLDS00014">
    <property type="entry name" value="RuBisCO"/>
    <property type="match status" value="1"/>
</dbReference>
<evidence type="ECO:0000256" key="6">
    <source>
        <dbReference type="HAMAP-Rule" id="MF_01133"/>
    </source>
</evidence>
<dbReference type="InterPro" id="IPR036376">
    <property type="entry name" value="RuBisCO_lsu_C_sf"/>
</dbReference>
<proteinExistence type="inferred from homology"/>
<dbReference type="Pfam" id="PF02788">
    <property type="entry name" value="RuBisCO_large_N"/>
    <property type="match status" value="1"/>
</dbReference>
<accession>A0ABD5MB36</accession>
<dbReference type="EMBL" id="JBGNYA010000001">
    <property type="protein sequence ID" value="MFA1611122.1"/>
    <property type="molecule type" value="Genomic_DNA"/>
</dbReference>
<dbReference type="GO" id="GO:0016984">
    <property type="term" value="F:ribulose-bisphosphate carboxylase activity"/>
    <property type="evidence" value="ECO:0007669"/>
    <property type="project" value="UniProtKB-UniRule"/>
</dbReference>
<dbReference type="HAMAP" id="MF_01133">
    <property type="entry name" value="RuBisCO_L_type3"/>
    <property type="match status" value="1"/>
</dbReference>
<feature type="binding site" evidence="6">
    <location>
        <begin position="346"/>
        <end position="348"/>
    </location>
    <ligand>
        <name>substrate</name>
    </ligand>
</feature>
<comment type="cofactor">
    <cofactor evidence="6">
        <name>Mg(2+)</name>
        <dbReference type="ChEBI" id="CHEBI:18420"/>
    </cofactor>
    <text evidence="6">Binds 1 Mg(2+) ion per subunit.</text>
</comment>
<dbReference type="InterPro" id="IPR017712">
    <property type="entry name" value="RuBisCO_III"/>
</dbReference>
<dbReference type="InterPro" id="IPR017443">
    <property type="entry name" value="RuBisCO_lsu_fd_N"/>
</dbReference>
<gene>
    <name evidence="6 9" type="primary">rbcL</name>
    <name evidence="9" type="ORF">OS889_08910</name>
</gene>
<feature type="binding site" evidence="6">
    <location>
        <position position="187"/>
    </location>
    <ligand>
        <name>Mg(2+)</name>
        <dbReference type="ChEBI" id="CHEBI:18420"/>
    </ligand>
</feature>
<comment type="catalytic activity">
    <reaction evidence="6">
        <text>2 (2R)-3-phosphoglycerate + 2 H(+) = D-ribulose 1,5-bisphosphate + CO2 + H2O</text>
        <dbReference type="Rhea" id="RHEA:23124"/>
        <dbReference type="ChEBI" id="CHEBI:15377"/>
        <dbReference type="ChEBI" id="CHEBI:15378"/>
        <dbReference type="ChEBI" id="CHEBI:16526"/>
        <dbReference type="ChEBI" id="CHEBI:57870"/>
        <dbReference type="ChEBI" id="CHEBI:58272"/>
        <dbReference type="EC" id="4.1.1.39"/>
    </reaction>
</comment>
<dbReference type="NCBIfam" id="NF003252">
    <property type="entry name" value="PRK04208.1"/>
    <property type="match status" value="1"/>
</dbReference>